<dbReference type="EMBL" id="CM007383">
    <property type="protein sequence ID" value="ONK74649.1"/>
    <property type="molecule type" value="Genomic_DNA"/>
</dbReference>
<evidence type="ECO:0000313" key="2">
    <source>
        <dbReference type="EMBL" id="ONK74649.1"/>
    </source>
</evidence>
<feature type="region of interest" description="Disordered" evidence="1">
    <location>
        <begin position="213"/>
        <end position="233"/>
    </location>
</feature>
<feature type="compositionally biased region" description="Polar residues" evidence="1">
    <location>
        <begin position="98"/>
        <end position="116"/>
    </location>
</feature>
<dbReference type="AlphaFoldDB" id="A0A5P1FCR7"/>
<accession>A0A5P1FCR7</accession>
<organism evidence="2 3">
    <name type="scientific">Asparagus officinalis</name>
    <name type="common">Garden asparagus</name>
    <dbReference type="NCBI Taxonomy" id="4686"/>
    <lineage>
        <taxon>Eukaryota</taxon>
        <taxon>Viridiplantae</taxon>
        <taxon>Streptophyta</taxon>
        <taxon>Embryophyta</taxon>
        <taxon>Tracheophyta</taxon>
        <taxon>Spermatophyta</taxon>
        <taxon>Magnoliopsida</taxon>
        <taxon>Liliopsida</taxon>
        <taxon>Asparagales</taxon>
        <taxon>Asparagaceae</taxon>
        <taxon>Asparagoideae</taxon>
        <taxon>Asparagus</taxon>
    </lineage>
</organism>
<name>A0A5P1FCR7_ASPOF</name>
<evidence type="ECO:0000256" key="1">
    <source>
        <dbReference type="SAM" id="MobiDB-lite"/>
    </source>
</evidence>
<proteinExistence type="predicted"/>
<dbReference type="Proteomes" id="UP000243459">
    <property type="component" value="Chromosome 3"/>
</dbReference>
<reference evidence="3" key="1">
    <citation type="journal article" date="2017" name="Nat. Commun.">
        <title>The asparagus genome sheds light on the origin and evolution of a young Y chromosome.</title>
        <authorList>
            <person name="Harkess A."/>
            <person name="Zhou J."/>
            <person name="Xu C."/>
            <person name="Bowers J.E."/>
            <person name="Van der Hulst R."/>
            <person name="Ayyampalayam S."/>
            <person name="Mercati F."/>
            <person name="Riccardi P."/>
            <person name="McKain M.R."/>
            <person name="Kakrana A."/>
            <person name="Tang H."/>
            <person name="Ray J."/>
            <person name="Groenendijk J."/>
            <person name="Arikit S."/>
            <person name="Mathioni S.M."/>
            <person name="Nakano M."/>
            <person name="Shan H."/>
            <person name="Telgmann-Rauber A."/>
            <person name="Kanno A."/>
            <person name="Yue Z."/>
            <person name="Chen H."/>
            <person name="Li W."/>
            <person name="Chen Y."/>
            <person name="Xu X."/>
            <person name="Zhang Y."/>
            <person name="Luo S."/>
            <person name="Chen H."/>
            <person name="Gao J."/>
            <person name="Mao Z."/>
            <person name="Pires J.C."/>
            <person name="Luo M."/>
            <person name="Kudrna D."/>
            <person name="Wing R.A."/>
            <person name="Meyers B.C."/>
            <person name="Yi K."/>
            <person name="Kong H."/>
            <person name="Lavrijsen P."/>
            <person name="Sunseri F."/>
            <person name="Falavigna A."/>
            <person name="Ye Y."/>
            <person name="Leebens-Mack J.H."/>
            <person name="Chen G."/>
        </authorList>
    </citation>
    <scope>NUCLEOTIDE SEQUENCE [LARGE SCALE GENOMIC DNA]</scope>
    <source>
        <strain evidence="3">cv. DH0086</strain>
    </source>
</reference>
<protein>
    <submittedName>
        <fullName evidence="2">Uncharacterized protein</fullName>
    </submittedName>
</protein>
<dbReference type="OrthoDB" id="1938580at2759"/>
<sequence>MNGMEYDRLLANGNFRLILECETSACSSSPLTGGEAFGCDPQRTGGSKNRHEHWFVDMLNGRPLERGRSEASSIMSEVPDYLFGLDNNSDEPIKPMKTNVSVSDPGSPSPAVSSPHYSPVENKPEVVDNPVVPQPAWQYVEQVPAVYYVPGPAQGGSLPVRPVQMSIPYVQPVQPAMHGQIPVGYRPVYMPGAYDYPVGPSGGRLETYDAASGGGGLTRNNPAMMPVYRQAGE</sequence>
<dbReference type="Gramene" id="ONK74649">
    <property type="protein sequence ID" value="ONK74649"/>
    <property type="gene ID" value="A4U43_C03F8710"/>
</dbReference>
<gene>
    <name evidence="2" type="ORF">A4U43_C03F8710</name>
</gene>
<feature type="region of interest" description="Disordered" evidence="1">
    <location>
        <begin position="87"/>
        <end position="121"/>
    </location>
</feature>
<evidence type="ECO:0000313" key="3">
    <source>
        <dbReference type="Proteomes" id="UP000243459"/>
    </source>
</evidence>
<keyword evidence="3" id="KW-1185">Reference proteome</keyword>